<evidence type="ECO:0000256" key="1">
    <source>
        <dbReference type="SAM" id="MobiDB-lite"/>
    </source>
</evidence>
<evidence type="ECO:0000313" key="3">
    <source>
        <dbReference type="Proteomes" id="UP001500483"/>
    </source>
</evidence>
<gene>
    <name evidence="2" type="ORF">GCM10020366_08410</name>
</gene>
<feature type="region of interest" description="Disordered" evidence="1">
    <location>
        <begin position="45"/>
        <end position="73"/>
    </location>
</feature>
<evidence type="ECO:0000313" key="2">
    <source>
        <dbReference type="EMBL" id="GAA3353816.1"/>
    </source>
</evidence>
<organism evidence="2 3">
    <name type="scientific">Saccharopolyspora gregorii</name>
    <dbReference type="NCBI Taxonomy" id="33914"/>
    <lineage>
        <taxon>Bacteria</taxon>
        <taxon>Bacillati</taxon>
        <taxon>Actinomycetota</taxon>
        <taxon>Actinomycetes</taxon>
        <taxon>Pseudonocardiales</taxon>
        <taxon>Pseudonocardiaceae</taxon>
        <taxon>Saccharopolyspora</taxon>
    </lineage>
</organism>
<reference evidence="3" key="1">
    <citation type="journal article" date="2019" name="Int. J. Syst. Evol. Microbiol.">
        <title>The Global Catalogue of Microorganisms (GCM) 10K type strain sequencing project: providing services to taxonomists for standard genome sequencing and annotation.</title>
        <authorList>
            <consortium name="The Broad Institute Genomics Platform"/>
            <consortium name="The Broad Institute Genome Sequencing Center for Infectious Disease"/>
            <person name="Wu L."/>
            <person name="Ma J."/>
        </authorList>
    </citation>
    <scope>NUCLEOTIDE SEQUENCE [LARGE SCALE GENOMIC DNA]</scope>
    <source>
        <strain evidence="3">JCM 9687</strain>
    </source>
</reference>
<keyword evidence="3" id="KW-1185">Reference proteome</keyword>
<name>A0ABP6RLJ6_9PSEU</name>
<protein>
    <submittedName>
        <fullName evidence="2">Uncharacterized protein</fullName>
    </submittedName>
</protein>
<sequence>MHGEGDAAAGVADACQLRIGQVGQVGERRPLRLVQAEHVALRAEVHAGAEGAPGTGDDDRAHRVVGGGPDEGLLQLVGHGDGEGVELVRAVQRDDEDAVGAVVADGLHGRFLLVTPV</sequence>
<comment type="caution">
    <text evidence="2">The sequence shown here is derived from an EMBL/GenBank/DDBJ whole genome shotgun (WGS) entry which is preliminary data.</text>
</comment>
<accession>A0ABP6RLJ6</accession>
<dbReference type="EMBL" id="BAAAYK010000023">
    <property type="protein sequence ID" value="GAA3353816.1"/>
    <property type="molecule type" value="Genomic_DNA"/>
</dbReference>
<dbReference type="Proteomes" id="UP001500483">
    <property type="component" value="Unassembled WGS sequence"/>
</dbReference>
<proteinExistence type="predicted"/>